<dbReference type="EMBL" id="GBRH01174711">
    <property type="protein sequence ID" value="JAE23185.1"/>
    <property type="molecule type" value="Transcribed_RNA"/>
</dbReference>
<sequence length="34" mass="3750">MASSGLVPFLPELLLLEAAINKWIPPRALTWTSL</sequence>
<name>A0A0A9GDN1_ARUDO</name>
<reference evidence="1" key="1">
    <citation type="submission" date="2014-09" db="EMBL/GenBank/DDBJ databases">
        <authorList>
            <person name="Magalhaes I.L.F."/>
            <person name="Oliveira U."/>
            <person name="Santos F.R."/>
            <person name="Vidigal T.H.D.A."/>
            <person name="Brescovit A.D."/>
            <person name="Santos A.J."/>
        </authorList>
    </citation>
    <scope>NUCLEOTIDE SEQUENCE</scope>
    <source>
        <tissue evidence="1">Shoot tissue taken approximately 20 cm above the soil surface</tissue>
    </source>
</reference>
<evidence type="ECO:0000313" key="1">
    <source>
        <dbReference type="EMBL" id="JAE23185.1"/>
    </source>
</evidence>
<proteinExistence type="predicted"/>
<dbReference type="AlphaFoldDB" id="A0A0A9GDN1"/>
<organism evidence="1">
    <name type="scientific">Arundo donax</name>
    <name type="common">Giant reed</name>
    <name type="synonym">Donax arundinaceus</name>
    <dbReference type="NCBI Taxonomy" id="35708"/>
    <lineage>
        <taxon>Eukaryota</taxon>
        <taxon>Viridiplantae</taxon>
        <taxon>Streptophyta</taxon>
        <taxon>Embryophyta</taxon>
        <taxon>Tracheophyta</taxon>
        <taxon>Spermatophyta</taxon>
        <taxon>Magnoliopsida</taxon>
        <taxon>Liliopsida</taxon>
        <taxon>Poales</taxon>
        <taxon>Poaceae</taxon>
        <taxon>PACMAD clade</taxon>
        <taxon>Arundinoideae</taxon>
        <taxon>Arundineae</taxon>
        <taxon>Arundo</taxon>
    </lineage>
</organism>
<accession>A0A0A9GDN1</accession>
<protein>
    <submittedName>
        <fullName evidence="1">Uncharacterized protein</fullName>
    </submittedName>
</protein>
<reference evidence="1" key="2">
    <citation type="journal article" date="2015" name="Data Brief">
        <title>Shoot transcriptome of the giant reed, Arundo donax.</title>
        <authorList>
            <person name="Barrero R.A."/>
            <person name="Guerrero F.D."/>
            <person name="Moolhuijzen P."/>
            <person name="Goolsby J.A."/>
            <person name="Tidwell J."/>
            <person name="Bellgard S.E."/>
            <person name="Bellgard M.I."/>
        </authorList>
    </citation>
    <scope>NUCLEOTIDE SEQUENCE</scope>
    <source>
        <tissue evidence="1">Shoot tissue taken approximately 20 cm above the soil surface</tissue>
    </source>
</reference>